<dbReference type="SUPFAM" id="SSF53067">
    <property type="entry name" value="Actin-like ATPase domain"/>
    <property type="match status" value="1"/>
</dbReference>
<dbReference type="EMBL" id="FZOJ01000034">
    <property type="protein sequence ID" value="SNT03627.1"/>
    <property type="molecule type" value="Genomic_DNA"/>
</dbReference>
<dbReference type="Proteomes" id="UP000198304">
    <property type="component" value="Unassembled WGS sequence"/>
</dbReference>
<name>A0A239JCR2_9FIRM</name>
<accession>A0A239JCR2</accession>
<evidence type="ECO:0000259" key="5">
    <source>
        <dbReference type="Pfam" id="PF01869"/>
    </source>
</evidence>
<keyword evidence="3" id="KW-0408">Iron</keyword>
<dbReference type="Gene3D" id="3.30.420.40">
    <property type="match status" value="2"/>
</dbReference>
<protein>
    <submittedName>
        <fullName evidence="6">CoA-substrate-specific enzyme activase, putative</fullName>
    </submittedName>
</protein>
<evidence type="ECO:0000256" key="3">
    <source>
        <dbReference type="ARBA" id="ARBA00023004"/>
    </source>
</evidence>
<evidence type="ECO:0000256" key="4">
    <source>
        <dbReference type="ARBA" id="ARBA00023014"/>
    </source>
</evidence>
<organism evidence="6 7">
    <name type="scientific">Anaerovirgula multivorans</name>
    <dbReference type="NCBI Taxonomy" id="312168"/>
    <lineage>
        <taxon>Bacteria</taxon>
        <taxon>Bacillati</taxon>
        <taxon>Bacillota</taxon>
        <taxon>Clostridia</taxon>
        <taxon>Peptostreptococcales</taxon>
        <taxon>Natronincolaceae</taxon>
        <taxon>Anaerovirgula</taxon>
    </lineage>
</organism>
<feature type="domain" description="ATPase BadF/BadG/BcrA/BcrD type" evidence="5">
    <location>
        <begin position="19"/>
        <end position="266"/>
    </location>
</feature>
<evidence type="ECO:0000256" key="1">
    <source>
        <dbReference type="ARBA" id="ARBA00001966"/>
    </source>
</evidence>
<dbReference type="GO" id="GO:0046872">
    <property type="term" value="F:metal ion binding"/>
    <property type="evidence" value="ECO:0007669"/>
    <property type="project" value="UniProtKB-KW"/>
</dbReference>
<keyword evidence="7" id="KW-1185">Reference proteome</keyword>
<keyword evidence="2" id="KW-0479">Metal-binding</keyword>
<dbReference type="InterPro" id="IPR008275">
    <property type="entry name" value="CoA_E_activase_dom"/>
</dbReference>
<comment type="cofactor">
    <cofactor evidence="1">
        <name>[4Fe-4S] cluster</name>
        <dbReference type="ChEBI" id="CHEBI:49883"/>
    </cofactor>
</comment>
<evidence type="ECO:0000256" key="2">
    <source>
        <dbReference type="ARBA" id="ARBA00022723"/>
    </source>
</evidence>
<evidence type="ECO:0000313" key="7">
    <source>
        <dbReference type="Proteomes" id="UP000198304"/>
    </source>
</evidence>
<dbReference type="InterPro" id="IPR051805">
    <property type="entry name" value="Dehydratase_Activator_Redct"/>
</dbReference>
<dbReference type="InterPro" id="IPR002731">
    <property type="entry name" value="ATPase_BadF"/>
</dbReference>
<evidence type="ECO:0000313" key="6">
    <source>
        <dbReference type="EMBL" id="SNT03627.1"/>
    </source>
</evidence>
<keyword evidence="4" id="KW-0411">Iron-sulfur</keyword>
<reference evidence="6 7" key="1">
    <citation type="submission" date="2017-06" db="EMBL/GenBank/DDBJ databases">
        <authorList>
            <person name="Kim H.J."/>
            <person name="Triplett B.A."/>
        </authorList>
    </citation>
    <scope>NUCLEOTIDE SEQUENCE [LARGE SCALE GENOMIC DNA]</scope>
    <source>
        <strain evidence="6 7">SCA</strain>
    </source>
</reference>
<gene>
    <name evidence="6" type="ORF">SAMN05446037_103458</name>
</gene>
<dbReference type="PANTHER" id="PTHR32329">
    <property type="entry name" value="BIFUNCTIONAL PROTEIN [INCLUDES 2-HYDROXYACYL-COA DEHYDRATASE (N-TER) AND ITS ACTIVATOR DOMAIN (C_TERM)-RELATED"/>
    <property type="match status" value="1"/>
</dbReference>
<dbReference type="NCBIfam" id="TIGR00241">
    <property type="entry name" value="CoA_E_activ"/>
    <property type="match status" value="1"/>
</dbReference>
<proteinExistence type="predicted"/>
<sequence length="268" mass="28692">MLKIIYLLYQQGSERMYSIGIDIGSVASKAVVFNGKKVTAKVILPTGWSPKETGEKILEHLLKEEKVERNQVKAIIGTGYGRVALSFIDKKVTEITCHGVGAHFLDSEVRTVIDIGGQDSKVIKLDDKGNVIDFLMNDKCAAGTGRFLQVMAHALEIDISELSEVAQGAIPENINSMCTVFAESEVVSLMAEGASKESIAAGLLQSVANKTYSLASKVGVENKVFFSGGVSKNSLLKEYLGKRLGIEINSSDAAQFIGAIGAAVIGYK</sequence>
<dbReference type="Pfam" id="PF01869">
    <property type="entry name" value="BcrAD_BadFG"/>
    <property type="match status" value="1"/>
</dbReference>
<dbReference type="GO" id="GO:0051536">
    <property type="term" value="F:iron-sulfur cluster binding"/>
    <property type="evidence" value="ECO:0007669"/>
    <property type="project" value="UniProtKB-KW"/>
</dbReference>
<dbReference type="CDD" id="cd24036">
    <property type="entry name" value="ASKHA_NBD_BcrAD_BadFG_HgdC_HadI"/>
    <property type="match status" value="1"/>
</dbReference>
<dbReference type="InterPro" id="IPR043129">
    <property type="entry name" value="ATPase_NBD"/>
</dbReference>
<dbReference type="AlphaFoldDB" id="A0A239JCR2"/>
<dbReference type="PANTHER" id="PTHR32329:SF2">
    <property type="entry name" value="BIFUNCTIONAL PROTEIN [INCLUDES 2-HYDROXYACYL-COA DEHYDRATASE (N-TER) AND ITS ACTIVATOR DOMAIN (C_TERM)"/>
    <property type="match status" value="1"/>
</dbReference>